<dbReference type="PANTHER" id="PTHR45138">
    <property type="entry name" value="REGULATORY COMPONENTS OF SENSORY TRANSDUCTION SYSTEM"/>
    <property type="match status" value="1"/>
</dbReference>
<dbReference type="Gene3D" id="3.30.70.270">
    <property type="match status" value="1"/>
</dbReference>
<comment type="catalytic activity">
    <reaction evidence="8">
        <text>2 GTP = 3',3'-c-di-GMP + 2 diphosphate</text>
        <dbReference type="Rhea" id="RHEA:24898"/>
        <dbReference type="ChEBI" id="CHEBI:33019"/>
        <dbReference type="ChEBI" id="CHEBI:37565"/>
        <dbReference type="ChEBI" id="CHEBI:58805"/>
        <dbReference type="EC" id="2.7.7.65"/>
    </reaction>
</comment>
<feature type="transmembrane region" description="Helical" evidence="9">
    <location>
        <begin position="197"/>
        <end position="216"/>
    </location>
</feature>
<dbReference type="InterPro" id="IPR050469">
    <property type="entry name" value="Diguanylate_Cyclase"/>
</dbReference>
<dbReference type="GO" id="GO:1902201">
    <property type="term" value="P:negative regulation of bacterial-type flagellum-dependent cell motility"/>
    <property type="evidence" value="ECO:0007669"/>
    <property type="project" value="TreeGrafter"/>
</dbReference>
<keyword evidence="4 9" id="KW-0812">Transmembrane</keyword>
<comment type="subcellular location">
    <subcellularLocation>
        <location evidence="1">Cell membrane</location>
    </subcellularLocation>
</comment>
<dbReference type="GO" id="GO:0005886">
    <property type="term" value="C:plasma membrane"/>
    <property type="evidence" value="ECO:0007669"/>
    <property type="project" value="UniProtKB-SubCell"/>
</dbReference>
<protein>
    <recommendedName>
        <fullName evidence="2">diguanylate cyclase</fullName>
        <ecNumber evidence="2">2.7.7.65</ecNumber>
    </recommendedName>
</protein>
<evidence type="ECO:0000256" key="7">
    <source>
        <dbReference type="ARBA" id="ARBA00023224"/>
    </source>
</evidence>
<dbReference type="AlphaFoldDB" id="A0A6M8SJX4"/>
<feature type="transmembrane region" description="Helical" evidence="9">
    <location>
        <begin position="12"/>
        <end position="38"/>
    </location>
</feature>
<keyword evidence="5 9" id="KW-1133">Transmembrane helix</keyword>
<dbReference type="PROSITE" id="PS50887">
    <property type="entry name" value="GGDEF"/>
    <property type="match status" value="1"/>
</dbReference>
<keyword evidence="7" id="KW-0807">Transducer</keyword>
<evidence type="ECO:0000256" key="3">
    <source>
        <dbReference type="ARBA" id="ARBA00022475"/>
    </source>
</evidence>
<keyword evidence="6 9" id="KW-0472">Membrane</keyword>
<keyword evidence="3" id="KW-1003">Cell membrane</keyword>
<dbReference type="Pfam" id="PF02203">
    <property type="entry name" value="TarH"/>
    <property type="match status" value="1"/>
</dbReference>
<dbReference type="GO" id="GO:0006935">
    <property type="term" value="P:chemotaxis"/>
    <property type="evidence" value="ECO:0007669"/>
    <property type="project" value="InterPro"/>
</dbReference>
<dbReference type="SMART" id="SM00267">
    <property type="entry name" value="GGDEF"/>
    <property type="match status" value="1"/>
</dbReference>
<dbReference type="Proteomes" id="UP000504844">
    <property type="component" value="Chromosome"/>
</dbReference>
<evidence type="ECO:0000256" key="9">
    <source>
        <dbReference type="SAM" id="Phobius"/>
    </source>
</evidence>
<dbReference type="EMBL" id="CP054143">
    <property type="protein sequence ID" value="QKJ65372.1"/>
    <property type="molecule type" value="Genomic_DNA"/>
</dbReference>
<evidence type="ECO:0000256" key="6">
    <source>
        <dbReference type="ARBA" id="ARBA00023136"/>
    </source>
</evidence>
<evidence type="ECO:0000313" key="11">
    <source>
        <dbReference type="EMBL" id="QKJ65372.1"/>
    </source>
</evidence>
<dbReference type="SUPFAM" id="SSF55073">
    <property type="entry name" value="Nucleotide cyclase"/>
    <property type="match status" value="1"/>
</dbReference>
<evidence type="ECO:0000256" key="2">
    <source>
        <dbReference type="ARBA" id="ARBA00012528"/>
    </source>
</evidence>
<dbReference type="KEGG" id="dee:HQN60_00670"/>
<evidence type="ECO:0000313" key="12">
    <source>
        <dbReference type="Proteomes" id="UP000504844"/>
    </source>
</evidence>
<dbReference type="GO" id="GO:0007165">
    <property type="term" value="P:signal transduction"/>
    <property type="evidence" value="ECO:0007669"/>
    <property type="project" value="UniProtKB-KW"/>
</dbReference>
<dbReference type="Pfam" id="PF00990">
    <property type="entry name" value="GGDEF"/>
    <property type="match status" value="1"/>
</dbReference>
<name>A0A6M8SJX4_9NEIS</name>
<sequence length="491" mass="55086">MMSTSTDRFSVLARLMISFGALAMLTGLIGGVGIWAFARMTTTFQTVATQDVPALLKLEQAQSEMHQVILAERSLLFMQTATPTAQETLQKHAEHLAQLDVLWQQYMVLNKTKIAPPPTFEKALTAWANASRDVIKILSEDTPAARRDAVDLSLSDAAEKYNQVLNALRQMTQQQVLSLSERVKQEHQMADQMEKMIFIFVVGTFGLAGGLAIWLARWVGGPLRQIMVAARTQELNNANALLFDQSNTDSLTQLKNRRFLETTMQGMTTSTLKAHRANQHKNNPDHQTNHDLALIMIDVDHFKHVNDQFGHHAGDLVLQQIAKILQKAARDSDTVVRWGGEEFLIVASNVNRHKFPILVERIRADVENHHFNIDTHQPIRLTCSVGFAFFPFIDQHPEVCSWEYAASLADYCLYLAKNNGRNTWAGICPASDFKPEERPINLVSDIPHLIEQQRLIVLLRQQSAFVSEPANSTAHEHFAPQAINAISPSTS</sequence>
<reference evidence="11 12" key="1">
    <citation type="submission" date="2020-05" db="EMBL/GenBank/DDBJ databases">
        <title>Complete genome sequence of Deefgea sp. D17.</title>
        <authorList>
            <person name="Bae J.-W."/>
            <person name="Han J.E."/>
        </authorList>
    </citation>
    <scope>NUCLEOTIDE SEQUENCE [LARGE SCALE GENOMIC DNA]</scope>
    <source>
        <strain evidence="11 12">D17</strain>
    </source>
</reference>
<accession>A0A6M8SJX4</accession>
<evidence type="ECO:0000256" key="4">
    <source>
        <dbReference type="ARBA" id="ARBA00022692"/>
    </source>
</evidence>
<dbReference type="InterPro" id="IPR003122">
    <property type="entry name" value="Tar_rcpt_lig-bd"/>
</dbReference>
<dbReference type="FunFam" id="3.30.70.270:FF:000001">
    <property type="entry name" value="Diguanylate cyclase domain protein"/>
    <property type="match status" value="1"/>
</dbReference>
<dbReference type="CDD" id="cd01949">
    <property type="entry name" value="GGDEF"/>
    <property type="match status" value="1"/>
</dbReference>
<dbReference type="NCBIfam" id="TIGR00254">
    <property type="entry name" value="GGDEF"/>
    <property type="match status" value="1"/>
</dbReference>
<evidence type="ECO:0000259" key="10">
    <source>
        <dbReference type="PROSITE" id="PS50887"/>
    </source>
</evidence>
<feature type="domain" description="GGDEF" evidence="10">
    <location>
        <begin position="290"/>
        <end position="429"/>
    </location>
</feature>
<evidence type="ECO:0000256" key="1">
    <source>
        <dbReference type="ARBA" id="ARBA00004236"/>
    </source>
</evidence>
<dbReference type="GO" id="GO:0043709">
    <property type="term" value="P:cell adhesion involved in single-species biofilm formation"/>
    <property type="evidence" value="ECO:0007669"/>
    <property type="project" value="TreeGrafter"/>
</dbReference>
<dbReference type="InterPro" id="IPR043128">
    <property type="entry name" value="Rev_trsase/Diguanyl_cyclase"/>
</dbReference>
<dbReference type="RefSeq" id="WP_173531882.1">
    <property type="nucleotide sequence ID" value="NZ_CP054143.1"/>
</dbReference>
<keyword evidence="12" id="KW-1185">Reference proteome</keyword>
<dbReference type="InterPro" id="IPR029787">
    <property type="entry name" value="Nucleotide_cyclase"/>
</dbReference>
<dbReference type="PANTHER" id="PTHR45138:SF9">
    <property type="entry name" value="DIGUANYLATE CYCLASE DGCM-RELATED"/>
    <property type="match status" value="1"/>
</dbReference>
<dbReference type="EC" id="2.7.7.65" evidence="2"/>
<dbReference type="InterPro" id="IPR000160">
    <property type="entry name" value="GGDEF_dom"/>
</dbReference>
<proteinExistence type="predicted"/>
<evidence type="ECO:0000256" key="8">
    <source>
        <dbReference type="ARBA" id="ARBA00034247"/>
    </source>
</evidence>
<gene>
    <name evidence="11" type="ORF">HQN60_00670</name>
</gene>
<dbReference type="GO" id="GO:0052621">
    <property type="term" value="F:diguanylate cyclase activity"/>
    <property type="evidence" value="ECO:0007669"/>
    <property type="project" value="UniProtKB-EC"/>
</dbReference>
<evidence type="ECO:0000256" key="5">
    <source>
        <dbReference type="ARBA" id="ARBA00022989"/>
    </source>
</evidence>
<organism evidence="11 12">
    <name type="scientific">Deefgea piscis</name>
    <dbReference type="NCBI Taxonomy" id="2739061"/>
    <lineage>
        <taxon>Bacteria</taxon>
        <taxon>Pseudomonadati</taxon>
        <taxon>Pseudomonadota</taxon>
        <taxon>Betaproteobacteria</taxon>
        <taxon>Neisseriales</taxon>
        <taxon>Chitinibacteraceae</taxon>
        <taxon>Deefgea</taxon>
    </lineage>
</organism>